<dbReference type="EMBL" id="JAVNWW010000001">
    <property type="protein sequence ID" value="MDU0807495.1"/>
    <property type="molecule type" value="Genomic_DNA"/>
</dbReference>
<proteinExistence type="predicted"/>
<gene>
    <name evidence="2" type="ORF">PQG45_00445</name>
</gene>
<feature type="chain" id="PRO_5045961264" description="DUF5683 domain-containing protein" evidence="1">
    <location>
        <begin position="21"/>
        <end position="168"/>
    </location>
</feature>
<evidence type="ECO:0000256" key="1">
    <source>
        <dbReference type="SAM" id="SignalP"/>
    </source>
</evidence>
<keyword evidence="3" id="KW-1185">Reference proteome</keyword>
<dbReference type="RefSeq" id="WP_315577348.1">
    <property type="nucleotide sequence ID" value="NZ_JARDXH010000007.1"/>
</dbReference>
<keyword evidence="1" id="KW-0732">Signal</keyword>
<feature type="signal peptide" evidence="1">
    <location>
        <begin position="1"/>
        <end position="20"/>
    </location>
</feature>
<protein>
    <recommendedName>
        <fullName evidence="4">DUF5683 domain-containing protein</fullName>
    </recommendedName>
</protein>
<evidence type="ECO:0000313" key="3">
    <source>
        <dbReference type="Proteomes" id="UP001249959"/>
    </source>
</evidence>
<evidence type="ECO:0000313" key="2">
    <source>
        <dbReference type="EMBL" id="MDU0807495.1"/>
    </source>
</evidence>
<organism evidence="2 3">
    <name type="scientific">Aquirufa regiilacus</name>
    <dbReference type="NCBI Taxonomy" id="3024868"/>
    <lineage>
        <taxon>Bacteria</taxon>
        <taxon>Pseudomonadati</taxon>
        <taxon>Bacteroidota</taxon>
        <taxon>Cytophagia</taxon>
        <taxon>Cytophagales</taxon>
        <taxon>Flectobacillaceae</taxon>
        <taxon>Aquirufa</taxon>
    </lineage>
</organism>
<evidence type="ECO:0008006" key="4">
    <source>
        <dbReference type="Google" id="ProtNLM"/>
    </source>
</evidence>
<name>A0ABU3TNV0_9BACT</name>
<dbReference type="Proteomes" id="UP001249959">
    <property type="component" value="Unassembled WGS sequence"/>
</dbReference>
<comment type="caution">
    <text evidence="2">The sequence shown here is derived from an EMBL/GenBank/DDBJ whole genome shotgun (WGS) entry which is preliminary data.</text>
</comment>
<sequence length="168" mass="19148">MKIKQLLFWILCFASLELRAQQTTTEKLYPIEQIQQGFSNKFVYKRQVIENPLALQIPLLEARDPEVSLEFNTYKRQRKLMTWISSIGLGVSAYSLLKPGQVTEGFYLSTIGAAALVNVYVGTVSMRHLKRALTKYNSLVGEDPKISFEVKSHGAQGASMVLHWKYNF</sequence>
<reference evidence="2 3" key="1">
    <citation type="submission" date="2023-09" db="EMBL/GenBank/DDBJ databases">
        <title>Aquirufa genomes.</title>
        <authorList>
            <person name="Pitt A."/>
        </authorList>
    </citation>
    <scope>NUCLEOTIDE SEQUENCE [LARGE SCALE GENOMIC DNA]</scope>
    <source>
        <strain evidence="2 3">LEOWEIH-7C</strain>
    </source>
</reference>
<accession>A0ABU3TNV0</accession>